<name>A0ABW5AU54_9FLAO</name>
<sequence>MKRFISILKKWLLLVIVTTVMLCCTGKNPGSRDAPKWQPIGQTIHLYSKENRSDLKEMNIGNNGEKIVITDYSQKLDTTLLPKKIITFELRDTIWYPFGNKTKDSIYFANAQTYSTNSDATRIVAGNLAHDQQQIQTFDLKSEYWTLVNDTMIARKPDTTGWLHNLKLSAEGKTLAISSPVLVNSNAEVQVYSWKNEGWVPKGNPITIKNKIAINDRGANFYWNNVSINNNGSIITVANVYNYDNGPDAGQVKVFKYIDTTWQQLGDDINGDLPYQNLGTHVSIGKDDTSLFISSSNRFQKYQYLWYTLENNQWIKQENDVSLTFFENPLIKVSNDGTILLISSDYEEYSEDTYSINIYGRTETNWEIIGRIDENRDHFNEFILSNDQTRLFILFDGIRDKYIRVFNKP</sequence>
<proteinExistence type="predicted"/>
<gene>
    <name evidence="1" type="ORF">ACFSJT_04425</name>
</gene>
<dbReference type="RefSeq" id="WP_378319011.1">
    <property type="nucleotide sequence ID" value="NZ_JBHUHY010000003.1"/>
</dbReference>
<organism evidence="1 2">
    <name type="scientific">Aquimarina celericrescens</name>
    <dbReference type="NCBI Taxonomy" id="1964542"/>
    <lineage>
        <taxon>Bacteria</taxon>
        <taxon>Pseudomonadati</taxon>
        <taxon>Bacteroidota</taxon>
        <taxon>Flavobacteriia</taxon>
        <taxon>Flavobacteriales</taxon>
        <taxon>Flavobacteriaceae</taxon>
        <taxon>Aquimarina</taxon>
    </lineage>
</organism>
<accession>A0ABW5AU54</accession>
<evidence type="ECO:0000313" key="1">
    <source>
        <dbReference type="EMBL" id="MFD2186025.1"/>
    </source>
</evidence>
<evidence type="ECO:0000313" key="2">
    <source>
        <dbReference type="Proteomes" id="UP001597344"/>
    </source>
</evidence>
<protein>
    <submittedName>
        <fullName evidence="1">Uncharacterized protein</fullName>
    </submittedName>
</protein>
<dbReference type="SUPFAM" id="SSF50965">
    <property type="entry name" value="Galactose oxidase, central domain"/>
    <property type="match status" value="1"/>
</dbReference>
<dbReference type="Proteomes" id="UP001597344">
    <property type="component" value="Unassembled WGS sequence"/>
</dbReference>
<dbReference type="EMBL" id="JBHUHY010000003">
    <property type="protein sequence ID" value="MFD2186025.1"/>
    <property type="molecule type" value="Genomic_DNA"/>
</dbReference>
<comment type="caution">
    <text evidence="1">The sequence shown here is derived from an EMBL/GenBank/DDBJ whole genome shotgun (WGS) entry which is preliminary data.</text>
</comment>
<dbReference type="InterPro" id="IPR011043">
    <property type="entry name" value="Gal_Oxase/kelch_b-propeller"/>
</dbReference>
<reference evidence="2" key="1">
    <citation type="journal article" date="2019" name="Int. J. Syst. Evol. Microbiol.">
        <title>The Global Catalogue of Microorganisms (GCM) 10K type strain sequencing project: providing services to taxonomists for standard genome sequencing and annotation.</title>
        <authorList>
            <consortium name="The Broad Institute Genomics Platform"/>
            <consortium name="The Broad Institute Genome Sequencing Center for Infectious Disease"/>
            <person name="Wu L."/>
            <person name="Ma J."/>
        </authorList>
    </citation>
    <scope>NUCLEOTIDE SEQUENCE [LARGE SCALE GENOMIC DNA]</scope>
    <source>
        <strain evidence="2">DT92</strain>
    </source>
</reference>
<keyword evidence="2" id="KW-1185">Reference proteome</keyword>